<name>A0A167FSP8_9BACL</name>
<dbReference type="STRING" id="1763538.LPB68_19190"/>
<evidence type="ECO:0000313" key="2">
    <source>
        <dbReference type="EMBL" id="OAB76863.1"/>
    </source>
</evidence>
<comment type="caution">
    <text evidence="2">The sequence shown here is derived from an EMBL/GenBank/DDBJ whole genome shotgun (WGS) entry which is preliminary data.</text>
</comment>
<proteinExistence type="predicted"/>
<sequence length="145" mass="16491">MNHKRTLIKLILSTTLACQIISGAQISASTAPPTNGHHKHHHHGRITKDAADLLGMEPKELMSEWQKGKTLIQIAQDRKGWDEETFTKKINEIQFKKIDEVVKSGKISKEKGEMIKQKLPDKIKKTLNHKHGNHHDKQPGTYSHL</sequence>
<evidence type="ECO:0000313" key="3">
    <source>
        <dbReference type="Proteomes" id="UP000077134"/>
    </source>
</evidence>
<protein>
    <submittedName>
        <fullName evidence="2">Uncharacterized protein</fullName>
    </submittedName>
</protein>
<keyword evidence="3" id="KW-1185">Reference proteome</keyword>
<dbReference type="Proteomes" id="UP000077134">
    <property type="component" value="Unassembled WGS sequence"/>
</dbReference>
<organism evidence="2 3">
    <name type="scientific">Paenibacillus crassostreae</name>
    <dbReference type="NCBI Taxonomy" id="1763538"/>
    <lineage>
        <taxon>Bacteria</taxon>
        <taxon>Bacillati</taxon>
        <taxon>Bacillota</taxon>
        <taxon>Bacilli</taxon>
        <taxon>Bacillales</taxon>
        <taxon>Paenibacillaceae</taxon>
        <taxon>Paenibacillus</taxon>
    </lineage>
</organism>
<gene>
    <name evidence="2" type="ORF">PNBC_05550</name>
</gene>
<accession>A0A167FSP8</accession>
<evidence type="ECO:0000256" key="1">
    <source>
        <dbReference type="SAM" id="SignalP"/>
    </source>
</evidence>
<dbReference type="OrthoDB" id="2621999at2"/>
<dbReference type="AlphaFoldDB" id="A0A167FSP8"/>
<dbReference type="KEGG" id="pcx:LPB68_19190"/>
<dbReference type="RefSeq" id="WP_068655992.1">
    <property type="nucleotide sequence ID" value="NZ_CP017770.1"/>
</dbReference>
<keyword evidence="1" id="KW-0732">Signal</keyword>
<feature type="signal peptide" evidence="1">
    <location>
        <begin position="1"/>
        <end position="24"/>
    </location>
</feature>
<dbReference type="EMBL" id="LSFN01000005">
    <property type="protein sequence ID" value="OAB76863.1"/>
    <property type="molecule type" value="Genomic_DNA"/>
</dbReference>
<feature type="chain" id="PRO_5007886463" evidence="1">
    <location>
        <begin position="25"/>
        <end position="145"/>
    </location>
</feature>
<reference evidence="2 3" key="1">
    <citation type="submission" date="2016-02" db="EMBL/GenBank/DDBJ databases">
        <title>Paenibacillus sp. LPB0068, isolated from Crassostrea gigas.</title>
        <authorList>
            <person name="Shin S.-K."/>
            <person name="Yi H."/>
        </authorList>
    </citation>
    <scope>NUCLEOTIDE SEQUENCE [LARGE SCALE GENOMIC DNA]</scope>
    <source>
        <strain evidence="2 3">LPB0068</strain>
    </source>
</reference>